<keyword evidence="2" id="KW-1185">Reference proteome</keyword>
<proteinExistence type="predicted"/>
<gene>
    <name evidence="1" type="ORF">B0H16DRAFT_1686008</name>
</gene>
<name>A0AAD7JQM2_9AGAR</name>
<dbReference type="EMBL" id="JARKIB010000017">
    <property type="protein sequence ID" value="KAJ7769889.1"/>
    <property type="molecule type" value="Genomic_DNA"/>
</dbReference>
<accession>A0AAD7JQM2</accession>
<sequence length="218" mass="24206">MNPTANVIKHPYRLHYTLRASYFPVGQSIYMFSRGSIVGDASVQHLPFSPHPSDLGATPNSMVPTVIPNRYSFASRQTEFRGMFSEIALHGSHVCSPRYGVFAGEAAEEDSLLRPGKWYYYEQRDRIKLDEEDYLGLLRFSTTPTPHTTFRKLDIGDAFERLGVVSQMALDEALGTIFLLDEEGNLLGGNGHGNGPSVTLPILRRVTVTVRAVASKKS</sequence>
<protein>
    <submittedName>
        <fullName evidence="1">Uncharacterized protein</fullName>
    </submittedName>
</protein>
<evidence type="ECO:0000313" key="1">
    <source>
        <dbReference type="EMBL" id="KAJ7769889.1"/>
    </source>
</evidence>
<reference evidence="1" key="1">
    <citation type="submission" date="2023-03" db="EMBL/GenBank/DDBJ databases">
        <title>Massive genome expansion in bonnet fungi (Mycena s.s.) driven by repeated elements and novel gene families across ecological guilds.</title>
        <authorList>
            <consortium name="Lawrence Berkeley National Laboratory"/>
            <person name="Harder C.B."/>
            <person name="Miyauchi S."/>
            <person name="Viragh M."/>
            <person name="Kuo A."/>
            <person name="Thoen E."/>
            <person name="Andreopoulos B."/>
            <person name="Lu D."/>
            <person name="Skrede I."/>
            <person name="Drula E."/>
            <person name="Henrissat B."/>
            <person name="Morin E."/>
            <person name="Kohler A."/>
            <person name="Barry K."/>
            <person name="LaButti K."/>
            <person name="Morin E."/>
            <person name="Salamov A."/>
            <person name="Lipzen A."/>
            <person name="Mereny Z."/>
            <person name="Hegedus B."/>
            <person name="Baldrian P."/>
            <person name="Stursova M."/>
            <person name="Weitz H."/>
            <person name="Taylor A."/>
            <person name="Grigoriev I.V."/>
            <person name="Nagy L.G."/>
            <person name="Martin F."/>
            <person name="Kauserud H."/>
        </authorList>
    </citation>
    <scope>NUCLEOTIDE SEQUENCE</scope>
    <source>
        <strain evidence="1">CBHHK182m</strain>
    </source>
</reference>
<dbReference type="Proteomes" id="UP001215598">
    <property type="component" value="Unassembled WGS sequence"/>
</dbReference>
<evidence type="ECO:0000313" key="2">
    <source>
        <dbReference type="Proteomes" id="UP001215598"/>
    </source>
</evidence>
<comment type="caution">
    <text evidence="1">The sequence shown here is derived from an EMBL/GenBank/DDBJ whole genome shotgun (WGS) entry which is preliminary data.</text>
</comment>
<organism evidence="1 2">
    <name type="scientific">Mycena metata</name>
    <dbReference type="NCBI Taxonomy" id="1033252"/>
    <lineage>
        <taxon>Eukaryota</taxon>
        <taxon>Fungi</taxon>
        <taxon>Dikarya</taxon>
        <taxon>Basidiomycota</taxon>
        <taxon>Agaricomycotina</taxon>
        <taxon>Agaricomycetes</taxon>
        <taxon>Agaricomycetidae</taxon>
        <taxon>Agaricales</taxon>
        <taxon>Marasmiineae</taxon>
        <taxon>Mycenaceae</taxon>
        <taxon>Mycena</taxon>
    </lineage>
</organism>
<dbReference type="AlphaFoldDB" id="A0AAD7JQM2"/>